<gene>
    <name evidence="1" type="ORF">X975_23889</name>
</gene>
<dbReference type="Proteomes" id="UP000054359">
    <property type="component" value="Unassembled WGS sequence"/>
</dbReference>
<feature type="non-terminal residue" evidence="1">
    <location>
        <position position="61"/>
    </location>
</feature>
<evidence type="ECO:0000313" key="1">
    <source>
        <dbReference type="EMBL" id="KFM78193.1"/>
    </source>
</evidence>
<organism evidence="1 2">
    <name type="scientific">Stegodyphus mimosarum</name>
    <name type="common">African social velvet spider</name>
    <dbReference type="NCBI Taxonomy" id="407821"/>
    <lineage>
        <taxon>Eukaryota</taxon>
        <taxon>Metazoa</taxon>
        <taxon>Ecdysozoa</taxon>
        <taxon>Arthropoda</taxon>
        <taxon>Chelicerata</taxon>
        <taxon>Arachnida</taxon>
        <taxon>Araneae</taxon>
        <taxon>Araneomorphae</taxon>
        <taxon>Entelegynae</taxon>
        <taxon>Eresoidea</taxon>
        <taxon>Eresidae</taxon>
        <taxon>Stegodyphus</taxon>
    </lineage>
</organism>
<keyword evidence="2" id="KW-1185">Reference proteome</keyword>
<name>A0A087ULF4_STEMI</name>
<reference evidence="1 2" key="1">
    <citation type="submission" date="2013-11" db="EMBL/GenBank/DDBJ databases">
        <title>Genome sequencing of Stegodyphus mimosarum.</title>
        <authorList>
            <person name="Bechsgaard J."/>
        </authorList>
    </citation>
    <scope>NUCLEOTIDE SEQUENCE [LARGE SCALE GENOMIC DNA]</scope>
</reference>
<sequence>MFPEVIHPKARRIQANCRHWPLLRPKAAVTLLWRHLNRWVTIGSYEGMGKLHLCLLWALNS</sequence>
<dbReference type="EMBL" id="KK120390">
    <property type="protein sequence ID" value="KFM78193.1"/>
    <property type="molecule type" value="Genomic_DNA"/>
</dbReference>
<dbReference type="AlphaFoldDB" id="A0A087ULF4"/>
<evidence type="ECO:0000313" key="2">
    <source>
        <dbReference type="Proteomes" id="UP000054359"/>
    </source>
</evidence>
<accession>A0A087ULF4</accession>
<protein>
    <submittedName>
        <fullName evidence="1">Uncharacterized protein</fullName>
    </submittedName>
</protein>
<proteinExistence type="predicted"/>